<reference evidence="10 11" key="1">
    <citation type="submission" date="2020-06" db="EMBL/GenBank/DDBJ databases">
        <title>WGS assembly of Ceratodon purpureus strain R40.</title>
        <authorList>
            <person name="Carey S.B."/>
            <person name="Jenkins J."/>
            <person name="Shu S."/>
            <person name="Lovell J.T."/>
            <person name="Sreedasyam A."/>
            <person name="Maumus F."/>
            <person name="Tiley G.P."/>
            <person name="Fernandez-Pozo N."/>
            <person name="Barry K."/>
            <person name="Chen C."/>
            <person name="Wang M."/>
            <person name="Lipzen A."/>
            <person name="Daum C."/>
            <person name="Saski C.A."/>
            <person name="Payton A.C."/>
            <person name="Mcbreen J.C."/>
            <person name="Conrad R.E."/>
            <person name="Kollar L.M."/>
            <person name="Olsson S."/>
            <person name="Huttunen S."/>
            <person name="Landis J.B."/>
            <person name="Wickett N.J."/>
            <person name="Johnson M.G."/>
            <person name="Rensing S.A."/>
            <person name="Grimwood J."/>
            <person name="Schmutz J."/>
            <person name="Mcdaniel S.F."/>
        </authorList>
    </citation>
    <scope>NUCLEOTIDE SEQUENCE [LARGE SCALE GENOMIC DNA]</scope>
    <source>
        <strain evidence="10 11">R40</strain>
    </source>
</reference>
<feature type="transmembrane region" description="Helical" evidence="8">
    <location>
        <begin position="114"/>
        <end position="134"/>
    </location>
</feature>
<dbReference type="Pfam" id="PF01490">
    <property type="entry name" value="Aa_trans"/>
    <property type="match status" value="1"/>
</dbReference>
<evidence type="ECO:0000313" key="11">
    <source>
        <dbReference type="Proteomes" id="UP000822688"/>
    </source>
</evidence>
<comment type="caution">
    <text evidence="10">The sequence shown here is derived from an EMBL/GenBank/DDBJ whole genome shotgun (WGS) entry which is preliminary data.</text>
</comment>
<evidence type="ECO:0000256" key="3">
    <source>
        <dbReference type="ARBA" id="ARBA00022692"/>
    </source>
</evidence>
<evidence type="ECO:0000256" key="2">
    <source>
        <dbReference type="ARBA" id="ARBA00022448"/>
    </source>
</evidence>
<evidence type="ECO:0000256" key="6">
    <source>
        <dbReference type="ARBA" id="ARBA00023136"/>
    </source>
</evidence>
<feature type="transmembrane region" description="Helical" evidence="8">
    <location>
        <begin position="57"/>
        <end position="76"/>
    </location>
</feature>
<evidence type="ECO:0000256" key="7">
    <source>
        <dbReference type="SAM" id="MobiDB-lite"/>
    </source>
</evidence>
<gene>
    <name evidence="10" type="ORF">KC19_11G125500</name>
</gene>
<feature type="region of interest" description="Disordered" evidence="7">
    <location>
        <begin position="1"/>
        <end position="24"/>
    </location>
</feature>
<dbReference type="GO" id="GO:0006865">
    <property type="term" value="P:amino acid transport"/>
    <property type="evidence" value="ECO:0007669"/>
    <property type="project" value="UniProtKB-KW"/>
</dbReference>
<evidence type="ECO:0000256" key="4">
    <source>
        <dbReference type="ARBA" id="ARBA00022970"/>
    </source>
</evidence>
<proteinExistence type="predicted"/>
<feature type="transmembrane region" description="Helical" evidence="8">
    <location>
        <begin position="422"/>
        <end position="448"/>
    </location>
</feature>
<organism evidence="10 11">
    <name type="scientific">Ceratodon purpureus</name>
    <name type="common">Fire moss</name>
    <name type="synonym">Dicranum purpureum</name>
    <dbReference type="NCBI Taxonomy" id="3225"/>
    <lineage>
        <taxon>Eukaryota</taxon>
        <taxon>Viridiplantae</taxon>
        <taxon>Streptophyta</taxon>
        <taxon>Embryophyta</taxon>
        <taxon>Bryophyta</taxon>
        <taxon>Bryophytina</taxon>
        <taxon>Bryopsida</taxon>
        <taxon>Dicranidae</taxon>
        <taxon>Pseudoditrichales</taxon>
        <taxon>Ditrichaceae</taxon>
        <taxon>Ceratodon</taxon>
    </lineage>
</organism>
<evidence type="ECO:0000259" key="9">
    <source>
        <dbReference type="Pfam" id="PF01490"/>
    </source>
</evidence>
<evidence type="ECO:0000256" key="8">
    <source>
        <dbReference type="SAM" id="Phobius"/>
    </source>
</evidence>
<name>A0A8T0GFE7_CERPU</name>
<evidence type="ECO:0000256" key="5">
    <source>
        <dbReference type="ARBA" id="ARBA00022989"/>
    </source>
</evidence>
<keyword evidence="2" id="KW-0813">Transport</keyword>
<evidence type="ECO:0000256" key="1">
    <source>
        <dbReference type="ARBA" id="ARBA00004370"/>
    </source>
</evidence>
<keyword evidence="3 8" id="KW-0812">Transmembrane</keyword>
<dbReference type="EMBL" id="CM026432">
    <property type="protein sequence ID" value="KAG0557385.1"/>
    <property type="molecule type" value="Genomic_DNA"/>
</dbReference>
<feature type="transmembrane region" description="Helical" evidence="8">
    <location>
        <begin position="32"/>
        <end position="51"/>
    </location>
</feature>
<feature type="transmembrane region" description="Helical" evidence="8">
    <location>
        <begin position="389"/>
        <end position="410"/>
    </location>
</feature>
<dbReference type="Proteomes" id="UP000822688">
    <property type="component" value="Chromosome 11"/>
</dbReference>
<keyword evidence="4" id="KW-0029">Amino-acid transport</keyword>
<evidence type="ECO:0000313" key="10">
    <source>
        <dbReference type="EMBL" id="KAG0557385.1"/>
    </source>
</evidence>
<sequence length="474" mass="53792">MRFSTLEVSDGHANGGGDPDETDQRVKRKSNMYFAAAYNITAIIGVGVLGLPQAMVFLEWGGGLVVLFGTFFFTYFTMTHLVKLHEFEIVNMNKRHDTYHSLGIRALGRKWSRLVIVPLQMVVEVSLDILFTVAAGEAMNRIHDINHCHEPIHIFVWFVTFAAIQIVLSVVVQNFQSIRWIVVMAAIMSICYTTIAWTTILAVGNNEKVHYRLPMYLTVDNDAPAQELSDPDLALRVFNSIGVIAFAYAAHNVVLEIQNAIPSTPEKTSETEMMRAVWITYVVVALCYFPVAIVVYTKHGNKISQNVLSFLQYHVKAPSGVVVTANVMLILHLIGSYQVFAQPVFKLLEDRRQLGRHDYFKKFVIRFIYIGFSTVIAMIFPHFSPLLGFFGGFAIAPTTYILPCIIWLKINNPQRRWRSLDWYLNSAFIILGFLLMLVASVGGLSILIKESKDSRLLWTPHWRQSVFYNCPPQM</sequence>
<comment type="subcellular location">
    <subcellularLocation>
        <location evidence="1">Membrane</location>
    </subcellularLocation>
</comment>
<feature type="transmembrane region" description="Helical" evidence="8">
    <location>
        <begin position="180"/>
        <end position="203"/>
    </location>
</feature>
<keyword evidence="5 8" id="KW-1133">Transmembrane helix</keyword>
<keyword evidence="11" id="KW-1185">Reference proteome</keyword>
<protein>
    <recommendedName>
        <fullName evidence="9">Amino acid transporter transmembrane domain-containing protein</fullName>
    </recommendedName>
</protein>
<feature type="transmembrane region" description="Helical" evidence="8">
    <location>
        <begin position="233"/>
        <end position="255"/>
    </location>
</feature>
<feature type="transmembrane region" description="Helical" evidence="8">
    <location>
        <begin position="363"/>
        <end position="383"/>
    </location>
</feature>
<keyword evidence="6 8" id="KW-0472">Membrane</keyword>
<feature type="domain" description="Amino acid transporter transmembrane" evidence="9">
    <location>
        <begin position="29"/>
        <end position="442"/>
    </location>
</feature>
<accession>A0A8T0GFE7</accession>
<feature type="transmembrane region" description="Helical" evidence="8">
    <location>
        <begin position="317"/>
        <end position="342"/>
    </location>
</feature>
<dbReference type="AlphaFoldDB" id="A0A8T0GFE7"/>
<dbReference type="GO" id="GO:0016020">
    <property type="term" value="C:membrane"/>
    <property type="evidence" value="ECO:0007669"/>
    <property type="project" value="UniProtKB-SubCell"/>
</dbReference>
<dbReference type="InterPro" id="IPR013057">
    <property type="entry name" value="AA_transpt_TM"/>
</dbReference>
<feature type="transmembrane region" description="Helical" evidence="8">
    <location>
        <begin position="154"/>
        <end position="173"/>
    </location>
</feature>
<dbReference type="PANTHER" id="PTHR48017">
    <property type="entry name" value="OS05G0424000 PROTEIN-RELATED"/>
    <property type="match status" value="1"/>
</dbReference>
<feature type="transmembrane region" description="Helical" evidence="8">
    <location>
        <begin position="276"/>
        <end position="297"/>
    </location>
</feature>